<evidence type="ECO:0000313" key="4">
    <source>
        <dbReference type="Proteomes" id="UP000014023"/>
    </source>
</evidence>
<dbReference type="GO" id="GO:0016740">
    <property type="term" value="F:transferase activity"/>
    <property type="evidence" value="ECO:0007669"/>
    <property type="project" value="UniProtKB-ARBA"/>
</dbReference>
<evidence type="ECO:0000259" key="2">
    <source>
        <dbReference type="Pfam" id="PF13393"/>
    </source>
</evidence>
<dbReference type="SUPFAM" id="SSF55681">
    <property type="entry name" value="Class II aaRS and biotin synthetases"/>
    <property type="match status" value="1"/>
</dbReference>
<accession>A0A9W5PXJ2</accession>
<dbReference type="GO" id="GO:0140096">
    <property type="term" value="F:catalytic activity, acting on a protein"/>
    <property type="evidence" value="ECO:0007669"/>
    <property type="project" value="UniProtKB-ARBA"/>
</dbReference>
<dbReference type="InterPro" id="IPR045864">
    <property type="entry name" value="aa-tRNA-synth_II/BPL/LPL"/>
</dbReference>
<dbReference type="InterPro" id="IPR004516">
    <property type="entry name" value="HisRS/HisZ"/>
</dbReference>
<proteinExistence type="predicted"/>
<dbReference type="Gene3D" id="3.30.930.10">
    <property type="entry name" value="Bira Bifunctional Protein, Domain 2"/>
    <property type="match status" value="1"/>
</dbReference>
<dbReference type="PIRSF" id="PIRSF001549">
    <property type="entry name" value="His-tRNA_synth"/>
    <property type="match status" value="1"/>
</dbReference>
<dbReference type="PANTHER" id="PTHR43707:SF1">
    <property type="entry name" value="HISTIDINE--TRNA LIGASE, MITOCHONDRIAL-RELATED"/>
    <property type="match status" value="1"/>
</dbReference>
<feature type="binding site" evidence="1">
    <location>
        <position position="123"/>
    </location>
    <ligand>
        <name>L-histidine</name>
        <dbReference type="ChEBI" id="CHEBI:57595"/>
    </ligand>
</feature>
<name>A0A9W5PXJ2_BACCE</name>
<sequence length="410" mass="47748">MKSIESKIPQFFDILEEEVEKNKFIQHVFEDFAKKNGFSEMKTTMIELRERYLNATNVHYSKIFEVHRVKEHTKYALQSDLAMSMSRFVADLPQKSPLKLIQAGTLFRDRIPNVSGYRREFQQILIGAWGIHSLFVDAEILSIVWLGLNCFEDIETKFIQIANHNIFNCIEPNLAEKIRFNDNVICILEQCNVNQNDQQILTELFQIERITIENLKTYLPNIKNQLIQLEFSRILELTNYLKILIPSCPIYFSLKDLHGTGHYSSLNYQVFIKDCHSTKSYPIADGGRIDDLCSKINKNNIPGTCIGIGLTRLSELLSAVSANNRIVVLIDEQEDLAYYHPKIEKIRNALSQYLLSTIPLKRKKWKQVFNNKFYDQCNFILLEKDDIKVRSFSEDLQKNIVKSLQSIHLL</sequence>
<protein>
    <recommendedName>
        <fullName evidence="2">Class II Histidinyl-tRNA synthetase (HisRS)-like catalytic core domain-containing protein</fullName>
    </recommendedName>
</protein>
<dbReference type="GO" id="GO:0006427">
    <property type="term" value="P:histidyl-tRNA aminoacylation"/>
    <property type="evidence" value="ECO:0007669"/>
    <property type="project" value="TreeGrafter"/>
</dbReference>
<dbReference type="Proteomes" id="UP000014023">
    <property type="component" value="Unassembled WGS sequence"/>
</dbReference>
<comment type="caution">
    <text evidence="3">The sequence shown here is derived from an EMBL/GenBank/DDBJ whole genome shotgun (WGS) entry which is preliminary data.</text>
</comment>
<reference evidence="3 4" key="1">
    <citation type="submission" date="2012-12" db="EMBL/GenBank/DDBJ databases">
        <title>The Genome Sequence of Bacillus cereus VD196.</title>
        <authorList>
            <consortium name="The Broad Institute Genome Sequencing Platform"/>
            <consortium name="The Broad Institute Genome Sequencing Center for Infectious Disease"/>
            <person name="Feldgarden M."/>
            <person name="Van der Auwera G.A."/>
            <person name="Mahillon J."/>
            <person name="Duprez V."/>
            <person name="Timmery S."/>
            <person name="Mattelet C."/>
            <person name="Dierick K."/>
            <person name="Sun M."/>
            <person name="Yu Z."/>
            <person name="Zhu L."/>
            <person name="Hu X."/>
            <person name="Shank E.B."/>
            <person name="Swiecicka I."/>
            <person name="Hansen B.M."/>
            <person name="Andrup L."/>
            <person name="Walker B."/>
            <person name="Young S.K."/>
            <person name="Zeng Q."/>
            <person name="Gargeya S."/>
            <person name="Fitzgerald M."/>
            <person name="Haas B."/>
            <person name="Abouelleil A."/>
            <person name="Alvarado L."/>
            <person name="Arachchi H.M."/>
            <person name="Berlin A.M."/>
            <person name="Chapman S.B."/>
            <person name="Dewar J."/>
            <person name="Goldberg J."/>
            <person name="Griggs A."/>
            <person name="Gujja S."/>
            <person name="Hansen M."/>
            <person name="Howarth C."/>
            <person name="Imamovic A."/>
            <person name="Larimer J."/>
            <person name="McCowan C."/>
            <person name="Murphy C."/>
            <person name="Neiman D."/>
            <person name="Pearson M."/>
            <person name="Priest M."/>
            <person name="Roberts A."/>
            <person name="Saif S."/>
            <person name="Shea T."/>
            <person name="Sisk P."/>
            <person name="Sykes S."/>
            <person name="Wortman J."/>
            <person name="Nusbaum C."/>
            <person name="Birren B."/>
        </authorList>
    </citation>
    <scope>NUCLEOTIDE SEQUENCE [LARGE SCALE GENOMIC DNA]</scope>
    <source>
        <strain evidence="3 4">VD196</strain>
    </source>
</reference>
<dbReference type="RefSeq" id="WP_016125263.1">
    <property type="nucleotide sequence ID" value="NZ_KB976255.1"/>
</dbReference>
<dbReference type="AlphaFoldDB" id="A0A9W5PXJ2"/>
<evidence type="ECO:0000256" key="1">
    <source>
        <dbReference type="PIRSR" id="PIRSR001549-1"/>
    </source>
</evidence>
<dbReference type="InterPro" id="IPR041715">
    <property type="entry name" value="HisRS-like_core"/>
</dbReference>
<dbReference type="GO" id="GO:0004821">
    <property type="term" value="F:histidine-tRNA ligase activity"/>
    <property type="evidence" value="ECO:0007669"/>
    <property type="project" value="TreeGrafter"/>
</dbReference>
<feature type="binding site" evidence="1">
    <location>
        <position position="108"/>
    </location>
    <ligand>
        <name>L-histidine</name>
        <dbReference type="ChEBI" id="CHEBI:57595"/>
    </ligand>
</feature>
<dbReference type="PANTHER" id="PTHR43707">
    <property type="entry name" value="HISTIDYL-TRNA SYNTHETASE"/>
    <property type="match status" value="1"/>
</dbReference>
<evidence type="ECO:0000313" key="3">
    <source>
        <dbReference type="EMBL" id="EOO57280.1"/>
    </source>
</evidence>
<dbReference type="GO" id="GO:0005737">
    <property type="term" value="C:cytoplasm"/>
    <property type="evidence" value="ECO:0007669"/>
    <property type="project" value="InterPro"/>
</dbReference>
<dbReference type="EMBL" id="AHFL01000099">
    <property type="protein sequence ID" value="EOO57280.1"/>
    <property type="molecule type" value="Genomic_DNA"/>
</dbReference>
<gene>
    <name evidence="3" type="ORF">IKE_06364</name>
</gene>
<organism evidence="3 4">
    <name type="scientific">Bacillus cereus VD196</name>
    <dbReference type="NCBI Taxonomy" id="1053243"/>
    <lineage>
        <taxon>Bacteria</taxon>
        <taxon>Bacillati</taxon>
        <taxon>Bacillota</taxon>
        <taxon>Bacilli</taxon>
        <taxon>Bacillales</taxon>
        <taxon>Bacillaceae</taxon>
        <taxon>Bacillus</taxon>
        <taxon>Bacillus cereus group</taxon>
    </lineage>
</organism>
<feature type="domain" description="Class II Histidinyl-tRNA synthetase (HisRS)-like catalytic core" evidence="2">
    <location>
        <begin position="11"/>
        <end position="306"/>
    </location>
</feature>
<dbReference type="Pfam" id="PF13393">
    <property type="entry name" value="tRNA-synt_His"/>
    <property type="match status" value="1"/>
</dbReference>